<feature type="compositionally biased region" description="Basic and acidic residues" evidence="1">
    <location>
        <begin position="240"/>
        <end position="250"/>
    </location>
</feature>
<evidence type="ECO:0000256" key="1">
    <source>
        <dbReference type="SAM" id="MobiDB-lite"/>
    </source>
</evidence>
<dbReference type="AlphaFoldDB" id="A0AA39M4K3"/>
<reference evidence="2" key="1">
    <citation type="submission" date="2023-06" db="EMBL/GenBank/DDBJ databases">
        <title>Genomic analysis of the entomopathogenic nematode Steinernema hermaphroditum.</title>
        <authorList>
            <person name="Schwarz E.M."/>
            <person name="Heppert J.K."/>
            <person name="Baniya A."/>
            <person name="Schwartz H.T."/>
            <person name="Tan C.-H."/>
            <person name="Antoshechkin I."/>
            <person name="Sternberg P.W."/>
            <person name="Goodrich-Blair H."/>
            <person name="Dillman A.R."/>
        </authorList>
    </citation>
    <scope>NUCLEOTIDE SEQUENCE</scope>
    <source>
        <strain evidence="2">PS9179</strain>
        <tissue evidence="2">Whole animal</tissue>
    </source>
</reference>
<feature type="region of interest" description="Disordered" evidence="1">
    <location>
        <begin position="240"/>
        <end position="272"/>
    </location>
</feature>
<protein>
    <recommendedName>
        <fullName evidence="4">BED-type domain-containing protein</fullName>
    </recommendedName>
</protein>
<evidence type="ECO:0000313" key="3">
    <source>
        <dbReference type="Proteomes" id="UP001175271"/>
    </source>
</evidence>
<dbReference type="EMBL" id="JAUCMV010000002">
    <property type="protein sequence ID" value="KAK0421411.1"/>
    <property type="molecule type" value="Genomic_DNA"/>
</dbReference>
<feature type="region of interest" description="Disordered" evidence="1">
    <location>
        <begin position="197"/>
        <end position="225"/>
    </location>
</feature>
<gene>
    <name evidence="2" type="ORF">QR680_015224</name>
</gene>
<evidence type="ECO:0000313" key="2">
    <source>
        <dbReference type="EMBL" id="KAK0421411.1"/>
    </source>
</evidence>
<evidence type="ECO:0008006" key="4">
    <source>
        <dbReference type="Google" id="ProtNLM"/>
    </source>
</evidence>
<keyword evidence="3" id="KW-1185">Reference proteome</keyword>
<dbReference type="Proteomes" id="UP001175271">
    <property type="component" value="Unassembled WGS sequence"/>
</dbReference>
<proteinExistence type="predicted"/>
<feature type="compositionally biased region" description="Polar residues" evidence="1">
    <location>
        <begin position="383"/>
        <end position="397"/>
    </location>
</feature>
<organism evidence="2 3">
    <name type="scientific">Steinernema hermaphroditum</name>
    <dbReference type="NCBI Taxonomy" id="289476"/>
    <lineage>
        <taxon>Eukaryota</taxon>
        <taxon>Metazoa</taxon>
        <taxon>Ecdysozoa</taxon>
        <taxon>Nematoda</taxon>
        <taxon>Chromadorea</taxon>
        <taxon>Rhabditida</taxon>
        <taxon>Tylenchina</taxon>
        <taxon>Panagrolaimomorpha</taxon>
        <taxon>Strongyloidoidea</taxon>
        <taxon>Steinernematidae</taxon>
        <taxon>Steinernema</taxon>
    </lineage>
</organism>
<feature type="region of interest" description="Disordered" evidence="1">
    <location>
        <begin position="329"/>
        <end position="397"/>
    </location>
</feature>
<accession>A0AA39M4K3</accession>
<name>A0AA39M4K3_9BILA</name>
<sequence length="565" mass="61502">MSSNVNVLKAVSSLGAKSTSFYGNNSELIRRLCSTTNIDDNVDHERSITETGMGGASDEAVSGEVEPDNFENALESDETILTKTQLAGLIAEYAKNQGHDVQENAESTASTSFESLKPAKVTFLRNAGRKKTHPVWHFFKDLRDLNGIGGVNCLHCSWSGEDRSPNNLKTHLKRFHESDGIYERFSLMLSKDVVTAETFERKSQRKRGKKARSEEKDEESMGGLSGSEWNELIRIVQEGQHMKEESDERSSSSTPTQPYVKRNRGVNNSLPTSTAAGNFSYLQSIATNASNIAHQADHNDEHTNNAAANDLPRFLASIPKSEEVINVSAGGAFPKNNDGVESSSPSSSNGHSKEDDDASSNGQDQADPPNKRAKRESDCEVESGTSPVPSIESQPSANGAIDLPMAFGAGADLQTALSLVKNPAVWAALQNPTAASSFYCAANKLPNIQPAVSIATIPAVTPIAKTNFCLSGGDSLAMLFELALELECTLTCHARRGQQEFCFESNRTAERSGGRGRQLCLTEQNDEILVCDRVNGAITDTETWKKTDFFQFKWAIRGRCQKTFK</sequence>
<comment type="caution">
    <text evidence="2">The sequence shown here is derived from an EMBL/GenBank/DDBJ whole genome shotgun (WGS) entry which is preliminary data.</text>
</comment>